<protein>
    <submittedName>
        <fullName evidence="5">Predicted protein</fullName>
    </submittedName>
</protein>
<evidence type="ECO:0000256" key="3">
    <source>
        <dbReference type="SAM" id="MobiDB-lite"/>
    </source>
</evidence>
<sequence>MNNTNNNKPRLKRTPSDQTTEDNIPPSSSLLINLLICATGSVAAIKIPDMIRQFNSMKIFKLRIVLTKGAQHFITKEQIHQVDNSIECFTDEDEWSMWSKRGDPVLHIELRKWAQILLIAPLDCNTLAKISNGICDNLVTCVARAWDLKNFPFVVAPAMNTLMHEHPFTAKQLSILELELNVYTIQPICKLLACGDTGNGALASVETIANFVHSLIDFD</sequence>
<evidence type="ECO:0000313" key="5">
    <source>
        <dbReference type="EMBL" id="EFC44462.1"/>
    </source>
</evidence>
<dbReference type="EMBL" id="GG738868">
    <property type="protein sequence ID" value="EFC44462.1"/>
    <property type="molecule type" value="Genomic_DNA"/>
</dbReference>
<organism evidence="6">
    <name type="scientific">Naegleria gruberi</name>
    <name type="common">Amoeba</name>
    <dbReference type="NCBI Taxonomy" id="5762"/>
    <lineage>
        <taxon>Eukaryota</taxon>
        <taxon>Discoba</taxon>
        <taxon>Heterolobosea</taxon>
        <taxon>Tetramitia</taxon>
        <taxon>Eutetramitia</taxon>
        <taxon>Vahlkampfiidae</taxon>
        <taxon>Naegleria</taxon>
    </lineage>
</organism>
<dbReference type="KEGG" id="ngr:NAEGRDRAFT_33695"/>
<keyword evidence="1" id="KW-0173">Coenzyme A biosynthesis</keyword>
<dbReference type="OrthoDB" id="1532798at2759"/>
<dbReference type="InParanoid" id="D2VFG8"/>
<evidence type="ECO:0000313" key="6">
    <source>
        <dbReference type="Proteomes" id="UP000006671"/>
    </source>
</evidence>
<dbReference type="SUPFAM" id="SSF52507">
    <property type="entry name" value="Homo-oligomeric flavin-containing Cys decarboxylases, HFCD"/>
    <property type="match status" value="1"/>
</dbReference>
<dbReference type="OMA" id="KGLACGD"/>
<dbReference type="AlphaFoldDB" id="D2VFG8"/>
<dbReference type="Pfam" id="PF02441">
    <property type="entry name" value="Flavoprotein"/>
    <property type="match status" value="1"/>
</dbReference>
<dbReference type="GO" id="GO:0015937">
    <property type="term" value="P:coenzyme A biosynthetic process"/>
    <property type="evidence" value="ECO:0007669"/>
    <property type="project" value="UniProtKB-KW"/>
</dbReference>
<dbReference type="GO" id="GO:0004633">
    <property type="term" value="F:phosphopantothenoylcysteine decarboxylase activity"/>
    <property type="evidence" value="ECO:0007669"/>
    <property type="project" value="TreeGrafter"/>
</dbReference>
<dbReference type="Proteomes" id="UP000006671">
    <property type="component" value="Unassembled WGS sequence"/>
</dbReference>
<dbReference type="InterPro" id="IPR036551">
    <property type="entry name" value="Flavin_trans-like"/>
</dbReference>
<dbReference type="GO" id="GO:0010181">
    <property type="term" value="F:FMN binding"/>
    <property type="evidence" value="ECO:0007669"/>
    <property type="project" value="TreeGrafter"/>
</dbReference>
<dbReference type="PANTHER" id="PTHR14359:SF6">
    <property type="entry name" value="PHOSPHOPANTOTHENOYLCYSTEINE DECARBOXYLASE"/>
    <property type="match status" value="1"/>
</dbReference>
<accession>D2VFG8</accession>
<dbReference type="Gene3D" id="3.40.50.1950">
    <property type="entry name" value="Flavin prenyltransferase-like"/>
    <property type="match status" value="1"/>
</dbReference>
<comment type="similarity">
    <text evidence="2">Belongs to the HFCD (homooligomeric flavin containing Cys decarboxylase) superfamily.</text>
</comment>
<keyword evidence="6" id="KW-1185">Reference proteome</keyword>
<dbReference type="GeneID" id="8853350"/>
<dbReference type="VEuPathDB" id="AmoebaDB:NAEGRDRAFT_33695"/>
<evidence type="ECO:0000256" key="2">
    <source>
        <dbReference type="ARBA" id="ARBA00038350"/>
    </source>
</evidence>
<dbReference type="eggNOG" id="KOG0672">
    <property type="taxonomic scope" value="Eukaryota"/>
</dbReference>
<dbReference type="InterPro" id="IPR003382">
    <property type="entry name" value="Flavoprotein"/>
</dbReference>
<dbReference type="PANTHER" id="PTHR14359">
    <property type="entry name" value="HOMO-OLIGOMERIC FLAVIN CONTAINING CYS DECARBOXYLASE FAMILY"/>
    <property type="match status" value="1"/>
</dbReference>
<gene>
    <name evidence="5" type="ORF">NAEGRDRAFT_33695</name>
</gene>
<dbReference type="GO" id="GO:0071513">
    <property type="term" value="C:phosphopantothenoylcysteine decarboxylase complex"/>
    <property type="evidence" value="ECO:0007669"/>
    <property type="project" value="TreeGrafter"/>
</dbReference>
<dbReference type="STRING" id="5762.D2VFG8"/>
<evidence type="ECO:0000259" key="4">
    <source>
        <dbReference type="Pfam" id="PF02441"/>
    </source>
</evidence>
<feature type="domain" description="Flavoprotein" evidence="4">
    <location>
        <begin position="33"/>
        <end position="212"/>
    </location>
</feature>
<evidence type="ECO:0000256" key="1">
    <source>
        <dbReference type="ARBA" id="ARBA00022993"/>
    </source>
</evidence>
<feature type="region of interest" description="Disordered" evidence="3">
    <location>
        <begin position="1"/>
        <end position="23"/>
    </location>
</feature>
<name>D2VFG8_NAEGR</name>
<dbReference type="RefSeq" id="XP_002677206.1">
    <property type="nucleotide sequence ID" value="XM_002677160.1"/>
</dbReference>
<reference evidence="5 6" key="1">
    <citation type="journal article" date="2010" name="Cell">
        <title>The genome of Naegleria gruberi illuminates early eukaryotic versatility.</title>
        <authorList>
            <person name="Fritz-Laylin L.K."/>
            <person name="Prochnik S.E."/>
            <person name="Ginger M.L."/>
            <person name="Dacks J.B."/>
            <person name="Carpenter M.L."/>
            <person name="Field M.C."/>
            <person name="Kuo A."/>
            <person name="Paredez A."/>
            <person name="Chapman J."/>
            <person name="Pham J."/>
            <person name="Shu S."/>
            <person name="Neupane R."/>
            <person name="Cipriano M."/>
            <person name="Mancuso J."/>
            <person name="Tu H."/>
            <person name="Salamov A."/>
            <person name="Lindquist E."/>
            <person name="Shapiro H."/>
            <person name="Lucas S."/>
            <person name="Grigoriev I.V."/>
            <person name="Cande W.Z."/>
            <person name="Fulton C."/>
            <person name="Rokhsar D.S."/>
            <person name="Dawson S.C."/>
        </authorList>
    </citation>
    <scope>NUCLEOTIDE SEQUENCE [LARGE SCALE GENOMIC DNA]</scope>
    <source>
        <strain evidence="5 6">NEG-M</strain>
    </source>
</reference>
<proteinExistence type="inferred from homology"/>